<evidence type="ECO:0000259" key="15">
    <source>
        <dbReference type="SMART" id="SM00078"/>
    </source>
</evidence>
<dbReference type="Proteomes" id="UP000265140">
    <property type="component" value="Chromosome 4"/>
</dbReference>
<feature type="compositionally biased region" description="Basic and acidic residues" evidence="13">
    <location>
        <begin position="87"/>
        <end position="100"/>
    </location>
</feature>
<feature type="region of interest" description="Disordered" evidence="13">
    <location>
        <begin position="78"/>
        <end position="100"/>
    </location>
</feature>
<evidence type="ECO:0000256" key="10">
    <source>
        <dbReference type="ARBA" id="ARBA00023157"/>
    </source>
</evidence>
<evidence type="ECO:0000256" key="1">
    <source>
        <dbReference type="ARBA" id="ARBA00002985"/>
    </source>
</evidence>
<keyword evidence="14" id="KW-0812">Transmembrane</keyword>
<feature type="domain" description="Insulin-like" evidence="15">
    <location>
        <begin position="40"/>
        <end position="125"/>
    </location>
</feature>
<dbReference type="InterPro" id="IPR016179">
    <property type="entry name" value="Insulin-like"/>
</dbReference>
<keyword evidence="14" id="KW-0472">Membrane</keyword>
<dbReference type="PANTHER" id="PTHR11454">
    <property type="entry name" value="INSULIN/INSULIN GROWTH FACTOR"/>
    <property type="match status" value="1"/>
</dbReference>
<keyword evidence="17" id="KW-1185">Reference proteome</keyword>
<dbReference type="PROSITE" id="PS00262">
    <property type="entry name" value="INSULIN"/>
    <property type="match status" value="1"/>
</dbReference>
<keyword evidence="10" id="KW-1015">Disulfide bond</keyword>
<keyword evidence="9" id="KW-0372">Hormone</keyword>
<dbReference type="InterPro" id="IPR036438">
    <property type="entry name" value="Insulin-like_sf"/>
</dbReference>
<evidence type="ECO:0000256" key="12">
    <source>
        <dbReference type="RuleBase" id="RU000406"/>
    </source>
</evidence>
<reference evidence="16" key="3">
    <citation type="submission" date="2025-09" db="UniProtKB">
        <authorList>
            <consortium name="Ensembl"/>
        </authorList>
    </citation>
    <scope>IDENTIFICATION</scope>
</reference>
<evidence type="ECO:0000256" key="7">
    <source>
        <dbReference type="ARBA" id="ARBA00022526"/>
    </source>
</evidence>
<dbReference type="GeneTree" id="ENSGT00940000164327"/>
<proteinExistence type="inferred from homology"/>
<evidence type="ECO:0000313" key="17">
    <source>
        <dbReference type="Proteomes" id="UP000265140"/>
    </source>
</evidence>
<comment type="subunit">
    <text evidence="4">Heterodimer of a B chain and an A chain linked by two disulfide bonds.</text>
</comment>
<evidence type="ECO:0000256" key="8">
    <source>
        <dbReference type="ARBA" id="ARBA00022685"/>
    </source>
</evidence>
<comment type="subcellular location">
    <subcellularLocation>
        <location evidence="2 12">Secreted</location>
    </subcellularLocation>
</comment>
<feature type="transmembrane region" description="Helical" evidence="14">
    <location>
        <begin position="15"/>
        <end position="34"/>
    </location>
</feature>
<dbReference type="GO" id="GO:0006006">
    <property type="term" value="P:glucose metabolic process"/>
    <property type="evidence" value="ECO:0007669"/>
    <property type="project" value="UniProtKB-KW"/>
</dbReference>
<dbReference type="SUPFAM" id="SSF56994">
    <property type="entry name" value="Insulin-like"/>
    <property type="match status" value="1"/>
</dbReference>
<evidence type="ECO:0000256" key="2">
    <source>
        <dbReference type="ARBA" id="ARBA00004613"/>
    </source>
</evidence>
<keyword evidence="11" id="KW-0119">Carbohydrate metabolism</keyword>
<evidence type="ECO:0000256" key="6">
    <source>
        <dbReference type="ARBA" id="ARBA00022525"/>
    </source>
</evidence>
<reference evidence="16" key="2">
    <citation type="submission" date="2025-08" db="UniProtKB">
        <authorList>
            <consortium name="Ensembl"/>
        </authorList>
    </citation>
    <scope>IDENTIFICATION</scope>
</reference>
<reference evidence="16 17" key="1">
    <citation type="submission" date="2020-02" db="EMBL/GenBank/DDBJ databases">
        <title>Esox lucius (northern pike) genome, fEsoLuc1, primary haplotype.</title>
        <authorList>
            <person name="Myers G."/>
            <person name="Karagic N."/>
            <person name="Meyer A."/>
            <person name="Pippel M."/>
            <person name="Reichard M."/>
            <person name="Winkler S."/>
            <person name="Tracey A."/>
            <person name="Sims Y."/>
            <person name="Howe K."/>
            <person name="Rhie A."/>
            <person name="Formenti G."/>
            <person name="Durbin R."/>
            <person name="Fedrigo O."/>
            <person name="Jarvis E.D."/>
        </authorList>
    </citation>
    <scope>NUCLEOTIDE SEQUENCE [LARGE SCALE GENOMIC DNA]</scope>
</reference>
<dbReference type="SMART" id="SM00078">
    <property type="entry name" value="IlGF"/>
    <property type="match status" value="1"/>
</dbReference>
<dbReference type="InterPro" id="IPR022352">
    <property type="entry name" value="Ins/IGF/rlx"/>
</dbReference>
<sequence>MAVELWSLSSFDMSVLRWVLFVQLFLVPLFLRVCSSPNAQLLCGSQLVDALYLVCGENGFFYNPKRSSRDLHWTHLPGFRTKSRHGQKAEQERPWKDHEDSKVKRGIVEQCCHKPCSFNHLQSYCN</sequence>
<evidence type="ECO:0000256" key="9">
    <source>
        <dbReference type="ARBA" id="ARBA00022702"/>
    </source>
</evidence>
<dbReference type="GO" id="GO:0005615">
    <property type="term" value="C:extracellular space"/>
    <property type="evidence" value="ECO:0007669"/>
    <property type="project" value="TreeGrafter"/>
</dbReference>
<keyword evidence="14" id="KW-1133">Transmembrane helix</keyword>
<comment type="similarity">
    <text evidence="3 12">Belongs to the insulin family.</text>
</comment>
<evidence type="ECO:0000313" key="16">
    <source>
        <dbReference type="Ensembl" id="ENSELUP00000086932.1"/>
    </source>
</evidence>
<keyword evidence="6 12" id="KW-0964">Secreted</keyword>
<dbReference type="InterPro" id="IPR022353">
    <property type="entry name" value="Insulin_CS"/>
</dbReference>
<dbReference type="PANTHER" id="PTHR11454:SF9">
    <property type="entry name" value="INSULIN"/>
    <property type="match status" value="1"/>
</dbReference>
<keyword evidence="7" id="KW-0313">Glucose metabolism</keyword>
<protein>
    <recommendedName>
        <fullName evidence="5">Insulin</fullName>
    </recommendedName>
</protein>
<dbReference type="InterPro" id="IPR004825">
    <property type="entry name" value="Insulin"/>
</dbReference>
<evidence type="ECO:0000256" key="14">
    <source>
        <dbReference type="SAM" id="Phobius"/>
    </source>
</evidence>
<dbReference type="Gene3D" id="1.10.100.10">
    <property type="entry name" value="Insulin-like"/>
    <property type="match status" value="1"/>
</dbReference>
<evidence type="ECO:0000256" key="11">
    <source>
        <dbReference type="ARBA" id="ARBA00023277"/>
    </source>
</evidence>
<evidence type="ECO:0000256" key="3">
    <source>
        <dbReference type="ARBA" id="ARBA00009034"/>
    </source>
</evidence>
<comment type="function">
    <text evidence="1">Insulin decreases blood glucose concentration. It increases cell permeability to monosaccharides, amino acids and fatty acids. It accelerates glycolysis, the pentose phosphate cycle, and glycogen synthesis in liver.</text>
</comment>
<organism evidence="16 17">
    <name type="scientific">Esox lucius</name>
    <name type="common">Northern pike</name>
    <dbReference type="NCBI Taxonomy" id="8010"/>
    <lineage>
        <taxon>Eukaryota</taxon>
        <taxon>Metazoa</taxon>
        <taxon>Chordata</taxon>
        <taxon>Craniata</taxon>
        <taxon>Vertebrata</taxon>
        <taxon>Euteleostomi</taxon>
        <taxon>Actinopterygii</taxon>
        <taxon>Neopterygii</taxon>
        <taxon>Teleostei</taxon>
        <taxon>Protacanthopterygii</taxon>
        <taxon>Esociformes</taxon>
        <taxon>Esocidae</taxon>
        <taxon>Esox</taxon>
    </lineage>
</organism>
<evidence type="ECO:0000256" key="13">
    <source>
        <dbReference type="SAM" id="MobiDB-lite"/>
    </source>
</evidence>
<dbReference type="CDD" id="cd04367">
    <property type="entry name" value="IlGF_insulin_like"/>
    <property type="match status" value="1"/>
</dbReference>
<dbReference type="Ensembl" id="ENSELUT00000107919.1">
    <property type="protein sequence ID" value="ENSELUP00000086932.1"/>
    <property type="gene ID" value="ENSELUG00000036169.1"/>
</dbReference>
<dbReference type="FunFam" id="1.10.100.10:FF:000003">
    <property type="entry name" value="Insulin"/>
    <property type="match status" value="1"/>
</dbReference>
<dbReference type="PRINTS" id="PR00276">
    <property type="entry name" value="INSULINFAMLY"/>
</dbReference>
<accession>A0AAY5KKI3</accession>
<evidence type="ECO:0000256" key="4">
    <source>
        <dbReference type="ARBA" id="ARBA00011207"/>
    </source>
</evidence>
<name>A0AAY5KKI3_ESOLU</name>
<dbReference type="AlphaFoldDB" id="A0AAY5KKI3"/>
<evidence type="ECO:0000256" key="5">
    <source>
        <dbReference type="ARBA" id="ARBA00020180"/>
    </source>
</evidence>
<dbReference type="Pfam" id="PF00049">
    <property type="entry name" value="Insulin"/>
    <property type="match status" value="1"/>
</dbReference>
<dbReference type="GO" id="GO:0005179">
    <property type="term" value="F:hormone activity"/>
    <property type="evidence" value="ECO:0007669"/>
    <property type="project" value="UniProtKB-KW"/>
</dbReference>
<keyword evidence="8" id="KW-0165">Cleavage on pair of basic residues</keyword>